<dbReference type="InterPro" id="IPR008927">
    <property type="entry name" value="6-PGluconate_DH-like_C_sf"/>
</dbReference>
<dbReference type="Gene3D" id="1.10.1040.10">
    <property type="entry name" value="N-(1-d-carboxylethyl)-l-norvaline Dehydrogenase, domain 2"/>
    <property type="match status" value="1"/>
</dbReference>
<reference evidence="8" key="2">
    <citation type="submission" date="2017-06" db="EMBL/GenBank/DDBJ databases">
        <authorList>
            <person name="Varghese N."/>
            <person name="Submissions S."/>
        </authorList>
    </citation>
    <scope>NUCLEOTIDE SEQUENCE [LARGE SCALE GENOMIC DNA]</scope>
    <source>
        <strain evidence="8">DSM 26170</strain>
    </source>
</reference>
<dbReference type="InterPro" id="IPR006115">
    <property type="entry name" value="6PGDH_NADP-bd"/>
</dbReference>
<gene>
    <name evidence="7" type="ORF">EYF88_09600</name>
    <name evidence="6" type="ORF">SAMN06265378_10570</name>
</gene>
<dbReference type="Proteomes" id="UP000198409">
    <property type="component" value="Unassembled WGS sequence"/>
</dbReference>
<name>A0A238WM84_9RHOB</name>
<dbReference type="GO" id="GO:0050661">
    <property type="term" value="F:NADP binding"/>
    <property type="evidence" value="ECO:0007669"/>
    <property type="project" value="InterPro"/>
</dbReference>
<evidence type="ECO:0000256" key="1">
    <source>
        <dbReference type="ARBA" id="ARBA00023002"/>
    </source>
</evidence>
<dbReference type="Pfam" id="PF03446">
    <property type="entry name" value="NAD_binding_2"/>
    <property type="match status" value="1"/>
</dbReference>
<dbReference type="RefSeq" id="WP_089387919.1">
    <property type="nucleotide sequence ID" value="NZ_FZNM01000005.1"/>
</dbReference>
<feature type="active site" evidence="3">
    <location>
        <position position="170"/>
    </location>
</feature>
<organism evidence="6 8">
    <name type="scientific">Paracoccus sediminis</name>
    <dbReference type="NCBI Taxonomy" id="1214787"/>
    <lineage>
        <taxon>Bacteria</taxon>
        <taxon>Pseudomonadati</taxon>
        <taxon>Pseudomonadota</taxon>
        <taxon>Alphaproteobacteria</taxon>
        <taxon>Rhodobacterales</taxon>
        <taxon>Paracoccaceae</taxon>
        <taxon>Paracoccus</taxon>
    </lineage>
</organism>
<keyword evidence="1" id="KW-0560">Oxidoreductase</keyword>
<accession>A0A238WM84</accession>
<proteinExistence type="predicted"/>
<dbReference type="InterPro" id="IPR029154">
    <property type="entry name" value="HIBADH-like_NADP-bd"/>
</dbReference>
<protein>
    <submittedName>
        <fullName evidence="6">3-hydroxyisobutyrate dehydrogenase</fullName>
    </submittedName>
    <submittedName>
        <fullName evidence="7">NAD(P)-dependent oxidoreductase</fullName>
    </submittedName>
</protein>
<reference evidence="7 9" key="3">
    <citation type="submission" date="2019-02" db="EMBL/GenBank/DDBJ databases">
        <authorList>
            <person name="Zhang G."/>
        </authorList>
    </citation>
    <scope>NUCLEOTIDE SEQUENCE [LARGE SCALE GENOMIC DNA]</scope>
    <source>
        <strain evidence="7 9">CMB17</strain>
    </source>
</reference>
<evidence type="ECO:0000313" key="8">
    <source>
        <dbReference type="Proteomes" id="UP000198409"/>
    </source>
</evidence>
<dbReference type="GO" id="GO:0051287">
    <property type="term" value="F:NAD binding"/>
    <property type="evidence" value="ECO:0007669"/>
    <property type="project" value="InterPro"/>
</dbReference>
<evidence type="ECO:0000259" key="4">
    <source>
        <dbReference type="Pfam" id="PF03446"/>
    </source>
</evidence>
<dbReference type="InterPro" id="IPR002204">
    <property type="entry name" value="3-OH-isobutyrate_DH-rel_CS"/>
</dbReference>
<evidence type="ECO:0000313" key="9">
    <source>
        <dbReference type="Proteomes" id="UP000292859"/>
    </source>
</evidence>
<dbReference type="OrthoDB" id="9812907at2"/>
<keyword evidence="2" id="KW-0520">NAD</keyword>
<dbReference type="InterPro" id="IPR015815">
    <property type="entry name" value="HIBADH-related"/>
</dbReference>
<evidence type="ECO:0000256" key="3">
    <source>
        <dbReference type="PIRSR" id="PIRSR000103-1"/>
    </source>
</evidence>
<evidence type="ECO:0000313" key="6">
    <source>
        <dbReference type="EMBL" id="SNR47528.1"/>
    </source>
</evidence>
<evidence type="ECO:0000259" key="5">
    <source>
        <dbReference type="Pfam" id="PF14833"/>
    </source>
</evidence>
<feature type="domain" description="6-phosphogluconate dehydrogenase NADP-binding" evidence="4">
    <location>
        <begin position="3"/>
        <end position="160"/>
    </location>
</feature>
<sequence length="291" mass="29693">MELSFVGLGAMGTRMARNLVRAGFAVRGFDAHPPALRWFAENGGQPAASVADAARGTDALILMVVNADQARQVLFDGGALDALAPDGIVVLMATCPPGSVRDLAERVLATGRAFVDAPVSGGTAGAEAATLTIMAAAPPGVFARLRPVLGAMGDKLFHVGAEPGLGATVKVVNQLLCGVHLAVAAEGLALAAKVGVDPQVALEILSGSSASSWMLRDRGPRMSQTDPAVTSAVDIFVKDLGIVLDAGREVKAATPLAAAAHQMFLAASGRGDGAVDDSQVIRSYHRLNRGD</sequence>
<dbReference type="GO" id="GO:0016491">
    <property type="term" value="F:oxidoreductase activity"/>
    <property type="evidence" value="ECO:0007669"/>
    <property type="project" value="UniProtKB-KW"/>
</dbReference>
<dbReference type="EMBL" id="FZNM01000005">
    <property type="protein sequence ID" value="SNR47528.1"/>
    <property type="molecule type" value="Genomic_DNA"/>
</dbReference>
<dbReference type="PROSITE" id="PS00895">
    <property type="entry name" value="3_HYDROXYISOBUT_DH"/>
    <property type="match status" value="1"/>
</dbReference>
<dbReference type="PIRSF" id="PIRSF000103">
    <property type="entry name" value="HIBADH"/>
    <property type="match status" value="1"/>
</dbReference>
<keyword evidence="9" id="KW-1185">Reference proteome</keyword>
<dbReference type="AlphaFoldDB" id="A0A238WM84"/>
<evidence type="ECO:0000256" key="2">
    <source>
        <dbReference type="ARBA" id="ARBA00023027"/>
    </source>
</evidence>
<dbReference type="Gene3D" id="3.40.50.720">
    <property type="entry name" value="NAD(P)-binding Rossmann-like Domain"/>
    <property type="match status" value="1"/>
</dbReference>
<feature type="domain" description="3-hydroxyisobutyrate dehydrogenase-like NAD-binding" evidence="5">
    <location>
        <begin position="164"/>
        <end position="283"/>
    </location>
</feature>
<dbReference type="PANTHER" id="PTHR43060">
    <property type="entry name" value="3-HYDROXYISOBUTYRATE DEHYDROGENASE-LIKE 1, MITOCHONDRIAL-RELATED"/>
    <property type="match status" value="1"/>
</dbReference>
<evidence type="ECO:0000313" key="7">
    <source>
        <dbReference type="EMBL" id="TBN50485.1"/>
    </source>
</evidence>
<reference evidence="6" key="1">
    <citation type="submission" date="2017-06" db="EMBL/GenBank/DDBJ databases">
        <authorList>
            <person name="Kim H.J."/>
            <person name="Triplett B.A."/>
        </authorList>
    </citation>
    <scope>NUCLEOTIDE SEQUENCE [LARGE SCALE GENOMIC DNA]</scope>
    <source>
        <strain evidence="6">DSM 26170</strain>
    </source>
</reference>
<dbReference type="Pfam" id="PF14833">
    <property type="entry name" value="NAD_binding_11"/>
    <property type="match status" value="1"/>
</dbReference>
<dbReference type="EMBL" id="SIRL01000005">
    <property type="protein sequence ID" value="TBN50485.1"/>
    <property type="molecule type" value="Genomic_DNA"/>
</dbReference>
<dbReference type="InterPro" id="IPR013328">
    <property type="entry name" value="6PGD_dom2"/>
</dbReference>
<dbReference type="SUPFAM" id="SSF48179">
    <property type="entry name" value="6-phosphogluconate dehydrogenase C-terminal domain-like"/>
    <property type="match status" value="1"/>
</dbReference>
<dbReference type="SUPFAM" id="SSF51735">
    <property type="entry name" value="NAD(P)-binding Rossmann-fold domains"/>
    <property type="match status" value="1"/>
</dbReference>
<dbReference type="InterPro" id="IPR036291">
    <property type="entry name" value="NAD(P)-bd_dom_sf"/>
</dbReference>
<dbReference type="Proteomes" id="UP000292859">
    <property type="component" value="Unassembled WGS sequence"/>
</dbReference>
<dbReference type="GO" id="GO:0016054">
    <property type="term" value="P:organic acid catabolic process"/>
    <property type="evidence" value="ECO:0007669"/>
    <property type="project" value="UniProtKB-ARBA"/>
</dbReference>